<dbReference type="AlphaFoldDB" id="A0A9X6VD20"/>
<dbReference type="Pfam" id="PF09858">
    <property type="entry name" value="DUF2085"/>
    <property type="match status" value="1"/>
</dbReference>
<comment type="caution">
    <text evidence="2">The sequence shown here is derived from an EMBL/GenBank/DDBJ whole genome shotgun (WGS) entry which is preliminary data.</text>
</comment>
<name>A0A9X6VD20_BACTU</name>
<reference evidence="2 3" key="1">
    <citation type="submission" date="2017-09" db="EMBL/GenBank/DDBJ databases">
        <title>Large-scale bioinformatics analysis of Bacillus genomes uncovers conserved roles of natural products in bacterial physiology.</title>
        <authorList>
            <consortium name="Agbiome Team Llc"/>
            <person name="Bleich R.M."/>
            <person name="Kirk G.J."/>
            <person name="Santa Maria K.C."/>
            <person name="Allen S.E."/>
            <person name="Farag S."/>
            <person name="Shank E.A."/>
            <person name="Bowers A."/>
        </authorList>
    </citation>
    <scope>NUCLEOTIDE SEQUENCE [LARGE SCALE GENOMIC DNA]</scope>
    <source>
        <strain evidence="2 3">AFS015413</strain>
    </source>
</reference>
<gene>
    <name evidence="2" type="ORF">CN398_09760</name>
</gene>
<evidence type="ECO:0008006" key="4">
    <source>
        <dbReference type="Google" id="ProtNLM"/>
    </source>
</evidence>
<dbReference type="Proteomes" id="UP000220397">
    <property type="component" value="Unassembled WGS sequence"/>
</dbReference>
<feature type="transmembrane region" description="Helical" evidence="1">
    <location>
        <begin position="37"/>
        <end position="63"/>
    </location>
</feature>
<evidence type="ECO:0000313" key="3">
    <source>
        <dbReference type="Proteomes" id="UP000220397"/>
    </source>
</evidence>
<accession>A0A9X6VD20</accession>
<dbReference type="EMBL" id="NTUS01000026">
    <property type="protein sequence ID" value="PFB08232.1"/>
    <property type="molecule type" value="Genomic_DNA"/>
</dbReference>
<evidence type="ECO:0000256" key="1">
    <source>
        <dbReference type="SAM" id="Phobius"/>
    </source>
</evidence>
<evidence type="ECO:0000313" key="2">
    <source>
        <dbReference type="EMBL" id="PFB08232.1"/>
    </source>
</evidence>
<proteinExistence type="predicted"/>
<dbReference type="RefSeq" id="WP_098369027.1">
    <property type="nucleotide sequence ID" value="NZ_CAKJXA010000023.1"/>
</dbReference>
<protein>
    <recommendedName>
        <fullName evidence="4">DUF2085 domain-containing protein</fullName>
    </recommendedName>
</protein>
<dbReference type="InterPro" id="IPR019206">
    <property type="entry name" value="DUF2085_TM"/>
</dbReference>
<sequence length="110" mass="12694">MKPTTFLYKACLLIPCHRRKERCLHIKGKQMPICTRCFAILLGHLLIPLFFIYSIPFYIGFLLQIPMIVDGYTQLKKWRTSNHVLRFLTGIISGAGLSILIIAFVRLLTN</sequence>
<organism evidence="2 3">
    <name type="scientific">Bacillus thuringiensis</name>
    <dbReference type="NCBI Taxonomy" id="1428"/>
    <lineage>
        <taxon>Bacteria</taxon>
        <taxon>Bacillati</taxon>
        <taxon>Bacillota</taxon>
        <taxon>Bacilli</taxon>
        <taxon>Bacillales</taxon>
        <taxon>Bacillaceae</taxon>
        <taxon>Bacillus</taxon>
        <taxon>Bacillus cereus group</taxon>
    </lineage>
</organism>
<keyword evidence="1" id="KW-0812">Transmembrane</keyword>
<keyword evidence="1" id="KW-1133">Transmembrane helix</keyword>
<feature type="transmembrane region" description="Helical" evidence="1">
    <location>
        <begin position="83"/>
        <end position="108"/>
    </location>
</feature>
<keyword evidence="1" id="KW-0472">Membrane</keyword>